<dbReference type="Gene3D" id="2.170.150.80">
    <property type="entry name" value="NAC domain"/>
    <property type="match status" value="1"/>
</dbReference>
<dbReference type="Gene3D" id="2.60.200.20">
    <property type="match status" value="1"/>
</dbReference>
<dbReference type="PANTHER" id="PTHR21712">
    <property type="entry name" value="PRE-RRNA-PROCESSING PROTEIN FHL1"/>
    <property type="match status" value="1"/>
</dbReference>
<keyword evidence="1" id="KW-0805">Transcription regulation</keyword>
<keyword evidence="3" id="KW-0804">Transcription</keyword>
<dbReference type="Pfam" id="PF02365">
    <property type="entry name" value="NAM"/>
    <property type="match status" value="1"/>
</dbReference>
<gene>
    <name evidence="7" type="ORF">V6N11_041351</name>
</gene>
<keyword evidence="4" id="KW-0539">Nucleus</keyword>
<dbReference type="EMBL" id="JBBPBN010000022">
    <property type="protein sequence ID" value="KAK9013338.1"/>
    <property type="molecule type" value="Genomic_DNA"/>
</dbReference>
<name>A0ABR2RK34_9ROSI</name>
<evidence type="ECO:0000256" key="2">
    <source>
        <dbReference type="ARBA" id="ARBA00023125"/>
    </source>
</evidence>
<dbReference type="InterPro" id="IPR045178">
    <property type="entry name" value="Fhl1/FHA1"/>
</dbReference>
<evidence type="ECO:0000256" key="1">
    <source>
        <dbReference type="ARBA" id="ARBA00023015"/>
    </source>
</evidence>
<dbReference type="SUPFAM" id="SSF101941">
    <property type="entry name" value="NAC domain"/>
    <property type="match status" value="1"/>
</dbReference>
<dbReference type="PANTHER" id="PTHR21712:SF29">
    <property type="entry name" value="PRE-RRNA-PROCESSING PROTEIN FHL1"/>
    <property type="match status" value="1"/>
</dbReference>
<keyword evidence="2" id="KW-0238">DNA-binding</keyword>
<dbReference type="InterPro" id="IPR003441">
    <property type="entry name" value="NAC-dom"/>
</dbReference>
<accession>A0ABR2RK34</accession>
<dbReference type="PROSITE" id="PS50006">
    <property type="entry name" value="FHA_DOMAIN"/>
    <property type="match status" value="1"/>
</dbReference>
<evidence type="ECO:0000313" key="7">
    <source>
        <dbReference type="EMBL" id="KAK9013338.1"/>
    </source>
</evidence>
<evidence type="ECO:0000313" key="8">
    <source>
        <dbReference type="Proteomes" id="UP001396334"/>
    </source>
</evidence>
<organism evidence="7 8">
    <name type="scientific">Hibiscus sabdariffa</name>
    <name type="common">roselle</name>
    <dbReference type="NCBI Taxonomy" id="183260"/>
    <lineage>
        <taxon>Eukaryota</taxon>
        <taxon>Viridiplantae</taxon>
        <taxon>Streptophyta</taxon>
        <taxon>Embryophyta</taxon>
        <taxon>Tracheophyta</taxon>
        <taxon>Spermatophyta</taxon>
        <taxon>Magnoliopsida</taxon>
        <taxon>eudicotyledons</taxon>
        <taxon>Gunneridae</taxon>
        <taxon>Pentapetalae</taxon>
        <taxon>rosids</taxon>
        <taxon>malvids</taxon>
        <taxon>Malvales</taxon>
        <taxon>Malvaceae</taxon>
        <taxon>Malvoideae</taxon>
        <taxon>Hibiscus</taxon>
    </lineage>
</organism>
<evidence type="ECO:0000259" key="6">
    <source>
        <dbReference type="PROSITE" id="PS51005"/>
    </source>
</evidence>
<dbReference type="CDD" id="cd22701">
    <property type="entry name" value="FHA_FKH1-like"/>
    <property type="match status" value="1"/>
</dbReference>
<reference evidence="7 8" key="1">
    <citation type="journal article" date="2024" name="G3 (Bethesda)">
        <title>Genome assembly of Hibiscus sabdariffa L. provides insights into metabolisms of medicinal natural products.</title>
        <authorList>
            <person name="Kim T."/>
        </authorList>
    </citation>
    <scope>NUCLEOTIDE SEQUENCE [LARGE SCALE GENOMIC DNA]</scope>
    <source>
        <strain evidence="7">TK-2024</strain>
        <tissue evidence="7">Old leaves</tissue>
    </source>
</reference>
<dbReference type="PROSITE" id="PS51005">
    <property type="entry name" value="NAC"/>
    <property type="match status" value="1"/>
</dbReference>
<dbReference type="InterPro" id="IPR000253">
    <property type="entry name" value="FHA_dom"/>
</dbReference>
<dbReference type="InterPro" id="IPR036093">
    <property type="entry name" value="NAC_dom_sf"/>
</dbReference>
<feature type="domain" description="NAC" evidence="6">
    <location>
        <begin position="222"/>
        <end position="385"/>
    </location>
</feature>
<feature type="domain" description="FHA" evidence="5">
    <location>
        <begin position="30"/>
        <end position="87"/>
    </location>
</feature>
<dbReference type="Pfam" id="PF00498">
    <property type="entry name" value="FHA"/>
    <property type="match status" value="1"/>
</dbReference>
<keyword evidence="8" id="KW-1185">Reference proteome</keyword>
<sequence>MGTTGGSDVEAGFAKLQGEDFEYYMQTYSIMLGRNSKKSTVDVDLASLGGGMNISRHHARIFYDFTRRRFALEVLGKNGCLVEGVLHLPGNPPVKLDSQDLLQIGDKQFYFLLPVRSILGGALAPRHHVSIYQTAGAGSAPGGVPHYGHHGGAEMGRTVGSVAGAKKGRGREYYEEDYGEEEDVGSGGKKVRREDWYSGTEAGSGGKVGLAGALVPAEKKGEGRSRVDRESDNQQLMQLEEKDVVSSVATVLSDLCGPGEWMAMEKLHAELVEQFSNVWHHSRVRRYLTSEDWPGPESKGKPCKRINRTTQEGFWKPTGNARKVIEPETRQLIGTKKTLVYYKCQYNDKNKIKTCWVMHEYELKASPNCTDTDQKTFNLCKLKKRVDVLSTDAGQSGQHNEDHGVRDRSDSVDNYVEERSYQHYIVSDDVVSNLSSNSVNPTDEDMISKETLHLKEMSKECNEPEDNNGAQKLYKAIGKNDKSCSSVLTNADNETITMERSNQHKVVGAAEQFEVPSSFRYLADDNLISMDLLYDDGLSFDELFGEPEATNNSNWIQRQYTTNIEDVESLNSFFDANEAYLQEKNRQQCLPAENEHCGWPCLGVTESSDSVKKPRKRPCLLHGGHVETTEAQVGNITYQQ</sequence>
<evidence type="ECO:0000256" key="4">
    <source>
        <dbReference type="ARBA" id="ARBA00023242"/>
    </source>
</evidence>
<protein>
    <submittedName>
        <fullName evidence="7">Uncharacterized protein</fullName>
    </submittedName>
</protein>
<dbReference type="InterPro" id="IPR008984">
    <property type="entry name" value="SMAD_FHA_dom_sf"/>
</dbReference>
<dbReference type="SMART" id="SM00240">
    <property type="entry name" value="FHA"/>
    <property type="match status" value="1"/>
</dbReference>
<dbReference type="Proteomes" id="UP001396334">
    <property type="component" value="Unassembled WGS sequence"/>
</dbReference>
<evidence type="ECO:0000259" key="5">
    <source>
        <dbReference type="PROSITE" id="PS50006"/>
    </source>
</evidence>
<comment type="caution">
    <text evidence="7">The sequence shown here is derived from an EMBL/GenBank/DDBJ whole genome shotgun (WGS) entry which is preliminary data.</text>
</comment>
<dbReference type="SUPFAM" id="SSF49879">
    <property type="entry name" value="SMAD/FHA domain"/>
    <property type="match status" value="1"/>
</dbReference>
<evidence type="ECO:0000256" key="3">
    <source>
        <dbReference type="ARBA" id="ARBA00023163"/>
    </source>
</evidence>
<proteinExistence type="predicted"/>